<evidence type="ECO:0000313" key="7">
    <source>
        <dbReference type="EMBL" id="MDQ0646208.1"/>
    </source>
</evidence>
<dbReference type="Proteomes" id="UP001244427">
    <property type="component" value="Unassembled WGS sequence"/>
</dbReference>
<evidence type="ECO:0000256" key="3">
    <source>
        <dbReference type="ARBA" id="ARBA00022729"/>
    </source>
</evidence>
<keyword evidence="4" id="KW-0812">Transmembrane</keyword>
<keyword evidence="4" id="KW-0472">Membrane</keyword>
<dbReference type="GO" id="GO:0005576">
    <property type="term" value="C:extracellular region"/>
    <property type="evidence" value="ECO:0007669"/>
    <property type="project" value="UniProtKB-SubCell"/>
</dbReference>
<evidence type="ECO:0000259" key="6">
    <source>
        <dbReference type="Pfam" id="PF17210"/>
    </source>
</evidence>
<organism evidence="7 8">
    <name type="scientific">Microbacterium natoriense</name>
    <dbReference type="NCBI Taxonomy" id="284570"/>
    <lineage>
        <taxon>Bacteria</taxon>
        <taxon>Bacillati</taxon>
        <taxon>Actinomycetota</taxon>
        <taxon>Actinomycetes</taxon>
        <taxon>Micrococcales</taxon>
        <taxon>Microbacteriaceae</taxon>
        <taxon>Microbacterium</taxon>
    </lineage>
</organism>
<gene>
    <name evidence="7" type="ORF">QFZ53_000404</name>
</gene>
<comment type="caution">
    <text evidence="7">The sequence shown here is derived from an EMBL/GenBank/DDBJ whole genome shotgun (WGS) entry which is preliminary data.</text>
</comment>
<keyword evidence="8" id="KW-1185">Reference proteome</keyword>
<dbReference type="InterPro" id="IPR013783">
    <property type="entry name" value="Ig-like_fold"/>
</dbReference>
<accession>A0AAW8ESJ0</accession>
<keyword evidence="3 5" id="KW-0732">Signal</keyword>
<dbReference type="Pfam" id="PF17210">
    <property type="entry name" value="SdrD_B"/>
    <property type="match status" value="1"/>
</dbReference>
<dbReference type="SUPFAM" id="SSF117074">
    <property type="entry name" value="Hypothetical protein PA1324"/>
    <property type="match status" value="1"/>
</dbReference>
<evidence type="ECO:0000256" key="4">
    <source>
        <dbReference type="SAM" id="Phobius"/>
    </source>
</evidence>
<protein>
    <submittedName>
        <fullName evidence="7">LPXTG-motif cell wall-anchored protein</fullName>
    </submittedName>
</protein>
<reference evidence="7 8" key="1">
    <citation type="submission" date="2023-07" db="EMBL/GenBank/DDBJ databases">
        <title>Comparative genomics of wheat-associated soil bacteria to identify genetic determinants of phenazine resistance.</title>
        <authorList>
            <person name="Mouncey N."/>
        </authorList>
    </citation>
    <scope>NUCLEOTIDE SEQUENCE [LARGE SCALE GENOMIC DNA]</scope>
    <source>
        <strain evidence="7 8">W4I9-1</strain>
    </source>
</reference>
<feature type="transmembrane region" description="Helical" evidence="4">
    <location>
        <begin position="1181"/>
        <end position="1201"/>
    </location>
</feature>
<evidence type="ECO:0000256" key="5">
    <source>
        <dbReference type="SAM" id="SignalP"/>
    </source>
</evidence>
<dbReference type="InterPro" id="IPR033764">
    <property type="entry name" value="Sdr_B"/>
</dbReference>
<dbReference type="EMBL" id="JAUSXV010000001">
    <property type="protein sequence ID" value="MDQ0646208.1"/>
    <property type="molecule type" value="Genomic_DNA"/>
</dbReference>
<sequence>MTTQKTRPRWLTASAVIAASVISLVAPATAAQAAGETLQISLSAQTGTPSWDATDGNGFDTGPDNDIIRTNDQVIYQIEVAANGGTGTGAIVSLTLPQGQEFRDVPAWCNDPVDSTKDATPTPAIPAPTVPLTSTSWTTLPQQTLTCAIGDLPANSTQFLQLPAFQRIEVPNGTVLPTAVASVSTEAVPTPVSSTDDVSMTVSAAPKWDLSKNGVNVQENSGLVYSEVRACTTMPGTCHLRVFSVLISAENGGKGTTPLTGPVSFTDLLNPDSFYGTAVTGSQTWVDAGAQADALYAPRLATCSAANFYMNPLPRLTYGGATEDNAVRNTGTIACAQPAPGDDATVTVTGTDWSLYTYPSEVWRPEGLAIPDGRAYAVAATVSIEVPNAAVTTFGTTVGTTTTLSAHNEYSALQGTALDGTPQPTAADEPWNSYRDFTMIVNQPGGFDKYFAGVGGAEGNTPAGVYIPSNGVAEGPPGGQQVKSGTILASAGQDVISLLTVRGATLANSQPGSALACDVWDNTKLQLHDGDYGTWGTYAQTFPSDGEAVWLSGSYGAPDPDYTIQYSNVADPGADDTGCRAGTWYDDPALVPGNDSALAAEGIYTAVNQVRIWTTIEEPEATALSAMTNYFSIALRVVPGQDAGAIMPNWAGVTMKFGQEYTAAELLAMNPTLLSKYDPAAHTGAPGDRLIYAPAYVRVQKSVLVNGERTELTNATGGDTVTWELAPKLSTAATVASLAQPVVLEDCLPAGVLFQNASVTPTVAQPAPAPAGASITCDSGTYLRFDIGDYVPNTDIPPVTVETRISSVAAPGTYTNTVTVQTDPADPTPIEDRTDAAQVAIQQAAGVRLEKTPLTPVVQVNPDGNAATEKNVWQIDLANFNAPTAVSDVDVIDTLPVTTGEQGSDFSGTMVFESVEVTAGTGVTVLYTSDADVISNPDDASNGADGIAWCDAPSGGNVVIGTGDCPTDAGTVTGLRFLRPGPFLNGDVVQAKVTMVATGDEAGDVFVNAVEASANGLVFNVGPILQPETVSGSTIGDFVWFDADADGVQDDGELPVAGYPVALTGTDDLGNVVSLSTTTDADGRYLFESLRAGEYTVTFDPAALQTGWAFTVPLNGVDGDILFDSDADQVTGQSESITVGAGAERLDLDAGIVVPPAPPATPTPTPTPPVVTGLAITGGTVTGWVVFAGLILLVVGGVLYVRRRTSR</sequence>
<evidence type="ECO:0000313" key="8">
    <source>
        <dbReference type="Proteomes" id="UP001244427"/>
    </source>
</evidence>
<evidence type="ECO:0000256" key="2">
    <source>
        <dbReference type="ARBA" id="ARBA00022525"/>
    </source>
</evidence>
<dbReference type="NCBIfam" id="TIGR01167">
    <property type="entry name" value="LPXTG_anchor"/>
    <property type="match status" value="1"/>
</dbReference>
<dbReference type="AlphaFoldDB" id="A0AAW8ESJ0"/>
<dbReference type="Gene3D" id="2.60.40.10">
    <property type="entry name" value="Immunoglobulins"/>
    <property type="match status" value="1"/>
</dbReference>
<keyword evidence="2" id="KW-0964">Secreted</keyword>
<feature type="signal peptide" evidence="5">
    <location>
        <begin position="1"/>
        <end position="30"/>
    </location>
</feature>
<dbReference type="RefSeq" id="WP_307292977.1">
    <property type="nucleotide sequence ID" value="NZ_JAUSXV010000001.1"/>
</dbReference>
<dbReference type="GO" id="GO:0005975">
    <property type="term" value="P:carbohydrate metabolic process"/>
    <property type="evidence" value="ECO:0007669"/>
    <property type="project" value="UniProtKB-ARBA"/>
</dbReference>
<proteinExistence type="predicted"/>
<evidence type="ECO:0000256" key="1">
    <source>
        <dbReference type="ARBA" id="ARBA00004613"/>
    </source>
</evidence>
<feature type="chain" id="PRO_5043768064" evidence="5">
    <location>
        <begin position="31"/>
        <end position="1207"/>
    </location>
</feature>
<comment type="subcellular location">
    <subcellularLocation>
        <location evidence="1">Secreted</location>
    </subcellularLocation>
</comment>
<keyword evidence="4" id="KW-1133">Transmembrane helix</keyword>
<feature type="domain" description="SD-repeat containing protein B" evidence="6">
    <location>
        <begin position="1034"/>
        <end position="1152"/>
    </location>
</feature>
<name>A0AAW8ESJ0_9MICO</name>